<dbReference type="GO" id="GO:0016251">
    <property type="term" value="F:RNA polymerase II general transcription initiation factor activity"/>
    <property type="evidence" value="ECO:0007669"/>
    <property type="project" value="TreeGrafter"/>
</dbReference>
<dbReference type="GO" id="GO:0000124">
    <property type="term" value="C:SAGA complex"/>
    <property type="evidence" value="ECO:0007669"/>
    <property type="project" value="TreeGrafter"/>
</dbReference>
<dbReference type="Proteomes" id="UP000092583">
    <property type="component" value="Unassembled WGS sequence"/>
</dbReference>
<evidence type="ECO:0000313" key="8">
    <source>
        <dbReference type="Proteomes" id="UP000092583"/>
    </source>
</evidence>
<protein>
    <recommendedName>
        <fullName evidence="9">Transcription initiation factor TFIID subunit 10</fullName>
    </recommendedName>
</protein>
<evidence type="ECO:0000256" key="1">
    <source>
        <dbReference type="ARBA" id="ARBA00004123"/>
    </source>
</evidence>
<accession>A0A1B9IL61</accession>
<evidence type="ECO:0000256" key="3">
    <source>
        <dbReference type="ARBA" id="ARBA00023163"/>
    </source>
</evidence>
<evidence type="ECO:0000256" key="2">
    <source>
        <dbReference type="ARBA" id="ARBA00023015"/>
    </source>
</evidence>
<evidence type="ECO:0000256" key="5">
    <source>
        <dbReference type="ARBA" id="ARBA00025730"/>
    </source>
</evidence>
<dbReference type="EMBL" id="KV700091">
    <property type="protein sequence ID" value="OCF56282.1"/>
    <property type="molecule type" value="Genomic_DNA"/>
</dbReference>
<evidence type="ECO:0000313" key="7">
    <source>
        <dbReference type="EMBL" id="OCF56282.1"/>
    </source>
</evidence>
<name>A0A1B9IL61_9TREE</name>
<feature type="compositionally biased region" description="Polar residues" evidence="6">
    <location>
        <begin position="55"/>
        <end position="83"/>
    </location>
</feature>
<dbReference type="PANTHER" id="PTHR21242">
    <property type="entry name" value="TRANSCRIPTION INITIATION FACTOR TFIID SUBUNIT 10"/>
    <property type="match status" value="1"/>
</dbReference>
<sequence length="225" mass="24277">MSDPTIAGSSPSQITSAEVQPQAQSQSQLANPNSQPTQNGTTSTASINAEAGPSSPRNNGPSQSEDVVMTNGETTEADTNVDQSKADGTMDEPNANALEEEDTRPDLTELFAARRAEELERRDRSLVDFLKMLDGYKPLIPEEVTEYYLQRSGFECSDPRLKRLLSLSAQKFISDLSRDAYQFAKLRVNGTNAGGRGRPNTGGVVSCCSSIPCRKLGCGIVKILE</sequence>
<keyword evidence="8" id="KW-1185">Reference proteome</keyword>
<dbReference type="PRINTS" id="PR01443">
    <property type="entry name" value="TFIID30KDSUB"/>
</dbReference>
<evidence type="ECO:0000256" key="6">
    <source>
        <dbReference type="SAM" id="MobiDB-lite"/>
    </source>
</evidence>
<evidence type="ECO:0000256" key="4">
    <source>
        <dbReference type="ARBA" id="ARBA00023242"/>
    </source>
</evidence>
<keyword evidence="4" id="KW-0539">Nucleus</keyword>
<reference evidence="7 8" key="1">
    <citation type="submission" date="2013-07" db="EMBL/GenBank/DDBJ databases">
        <title>The Genome Sequence of Kwoniella mangroviensis CBS10435.</title>
        <authorList>
            <consortium name="The Broad Institute Genome Sequencing Platform"/>
            <person name="Cuomo C."/>
            <person name="Litvintseva A."/>
            <person name="Chen Y."/>
            <person name="Heitman J."/>
            <person name="Sun S."/>
            <person name="Springer D."/>
            <person name="Dromer F."/>
            <person name="Young S.K."/>
            <person name="Zeng Q."/>
            <person name="Gargeya S."/>
            <person name="Fitzgerald M."/>
            <person name="Abouelleil A."/>
            <person name="Alvarado L."/>
            <person name="Berlin A.M."/>
            <person name="Chapman S.B."/>
            <person name="Dewar J."/>
            <person name="Goldberg J."/>
            <person name="Griggs A."/>
            <person name="Gujja S."/>
            <person name="Hansen M."/>
            <person name="Howarth C."/>
            <person name="Imamovic A."/>
            <person name="Larimer J."/>
            <person name="McCowan C."/>
            <person name="Murphy C."/>
            <person name="Pearson M."/>
            <person name="Priest M."/>
            <person name="Roberts A."/>
            <person name="Saif S."/>
            <person name="Shea T."/>
            <person name="Sykes S."/>
            <person name="Wortman J."/>
            <person name="Nusbaum C."/>
            <person name="Birren B."/>
        </authorList>
    </citation>
    <scope>NUCLEOTIDE SEQUENCE [LARGE SCALE GENOMIC DNA]</scope>
    <source>
        <strain evidence="7 8">CBS 10435</strain>
    </source>
</reference>
<dbReference type="GO" id="GO:1990841">
    <property type="term" value="F:promoter-specific chromatin binding"/>
    <property type="evidence" value="ECO:0007669"/>
    <property type="project" value="TreeGrafter"/>
</dbReference>
<comment type="similarity">
    <text evidence="5">Belongs to the TAF10 family.</text>
</comment>
<feature type="compositionally biased region" description="Polar residues" evidence="6">
    <location>
        <begin position="7"/>
        <end position="47"/>
    </location>
</feature>
<dbReference type="PANTHER" id="PTHR21242:SF0">
    <property type="entry name" value="TRANSCRIPTION INITIATION FACTOR TFIID SUBUNIT 10"/>
    <property type="match status" value="1"/>
</dbReference>
<keyword evidence="3" id="KW-0804">Transcription</keyword>
<dbReference type="AlphaFoldDB" id="A0A1B9IL61"/>
<dbReference type="OrthoDB" id="154356at2759"/>
<reference evidence="8" key="2">
    <citation type="submission" date="2013-12" db="EMBL/GenBank/DDBJ databases">
        <title>Evolution of pathogenesis and genome organization in the Tremellales.</title>
        <authorList>
            <person name="Cuomo C."/>
            <person name="Litvintseva A."/>
            <person name="Heitman J."/>
            <person name="Chen Y."/>
            <person name="Sun S."/>
            <person name="Springer D."/>
            <person name="Dromer F."/>
            <person name="Young S."/>
            <person name="Zeng Q."/>
            <person name="Chapman S."/>
            <person name="Gujja S."/>
            <person name="Saif S."/>
            <person name="Birren B."/>
        </authorList>
    </citation>
    <scope>NUCLEOTIDE SEQUENCE [LARGE SCALE GENOMIC DNA]</scope>
    <source>
        <strain evidence="8">CBS 10435</strain>
    </source>
</reference>
<dbReference type="InterPro" id="IPR003923">
    <property type="entry name" value="TAF10"/>
</dbReference>
<keyword evidence="2" id="KW-0805">Transcription regulation</keyword>
<dbReference type="STRING" id="1331196.A0A1B9IL61"/>
<dbReference type="GO" id="GO:0005669">
    <property type="term" value="C:transcription factor TFIID complex"/>
    <property type="evidence" value="ECO:0007669"/>
    <property type="project" value="TreeGrafter"/>
</dbReference>
<dbReference type="GO" id="GO:0006367">
    <property type="term" value="P:transcription initiation at RNA polymerase II promoter"/>
    <property type="evidence" value="ECO:0007669"/>
    <property type="project" value="TreeGrafter"/>
</dbReference>
<evidence type="ECO:0008006" key="9">
    <source>
        <dbReference type="Google" id="ProtNLM"/>
    </source>
</evidence>
<comment type="subcellular location">
    <subcellularLocation>
        <location evidence="1">Nucleus</location>
    </subcellularLocation>
</comment>
<dbReference type="CDD" id="cd07982">
    <property type="entry name" value="HFD_TAF10"/>
    <property type="match status" value="1"/>
</dbReference>
<feature type="region of interest" description="Disordered" evidence="6">
    <location>
        <begin position="1"/>
        <end position="106"/>
    </location>
</feature>
<gene>
    <name evidence="7" type="ORF">L486_06223</name>
</gene>
<organism evidence="7 8">
    <name type="scientific">Kwoniella mangroviensis CBS 10435</name>
    <dbReference type="NCBI Taxonomy" id="1331196"/>
    <lineage>
        <taxon>Eukaryota</taxon>
        <taxon>Fungi</taxon>
        <taxon>Dikarya</taxon>
        <taxon>Basidiomycota</taxon>
        <taxon>Agaricomycotina</taxon>
        <taxon>Tremellomycetes</taxon>
        <taxon>Tremellales</taxon>
        <taxon>Cryptococcaceae</taxon>
        <taxon>Kwoniella</taxon>
    </lineage>
</organism>
<proteinExistence type="inferred from homology"/>
<dbReference type="Pfam" id="PF03540">
    <property type="entry name" value="TAF10"/>
    <property type="match status" value="1"/>
</dbReference>